<protein>
    <submittedName>
        <fullName evidence="1">Uncharacterized protein</fullName>
    </submittedName>
</protein>
<accession>A0A5K7S4Q0</accession>
<dbReference type="AlphaFoldDB" id="A0A5K7S4Q0"/>
<proteinExistence type="predicted"/>
<reference evidence="1" key="1">
    <citation type="journal article" date="2020" name="Int. J. Syst. Evol. Microbiol.">
        <title>Aquipluma nitroreducens gen. nov. sp. nov., a novel facultatively anaerobic bacterium isolated from a freshwater lake.</title>
        <authorList>
            <person name="Watanabe M."/>
            <person name="Kojima H."/>
            <person name="Fukui M."/>
        </authorList>
    </citation>
    <scope>NUCLEOTIDE SEQUENCE</scope>
    <source>
        <strain evidence="1">MeG22</strain>
    </source>
</reference>
<dbReference type="EMBL" id="AP018694">
    <property type="protein sequence ID" value="BBE16455.1"/>
    <property type="molecule type" value="Genomic_DNA"/>
</dbReference>
<evidence type="ECO:0000313" key="1">
    <source>
        <dbReference type="EMBL" id="BBE16455.1"/>
    </source>
</evidence>
<name>A0A5K7S4Q0_9BACT</name>
<dbReference type="Proteomes" id="UP001193389">
    <property type="component" value="Chromosome"/>
</dbReference>
<gene>
    <name evidence="1" type="ORF">AQPE_0593</name>
</gene>
<keyword evidence="2" id="KW-1185">Reference proteome</keyword>
<dbReference type="KEGG" id="anf:AQPE_0593"/>
<evidence type="ECO:0000313" key="2">
    <source>
        <dbReference type="Proteomes" id="UP001193389"/>
    </source>
</evidence>
<organism evidence="1 2">
    <name type="scientific">Aquipluma nitroreducens</name>
    <dbReference type="NCBI Taxonomy" id="2010828"/>
    <lineage>
        <taxon>Bacteria</taxon>
        <taxon>Pseudomonadati</taxon>
        <taxon>Bacteroidota</taxon>
        <taxon>Bacteroidia</taxon>
        <taxon>Marinilabiliales</taxon>
        <taxon>Prolixibacteraceae</taxon>
        <taxon>Aquipluma</taxon>
    </lineage>
</organism>
<sequence length="41" mass="4722">MRGNIEDYRRVYRLSNGTESIWNSLSSGFKASSENPTELQK</sequence>